<organism evidence="3 4">
    <name type="scientific">Paenibacillus aquistagni</name>
    <dbReference type="NCBI Taxonomy" id="1852522"/>
    <lineage>
        <taxon>Bacteria</taxon>
        <taxon>Bacillati</taxon>
        <taxon>Bacillota</taxon>
        <taxon>Bacilli</taxon>
        <taxon>Bacillales</taxon>
        <taxon>Paenibacillaceae</taxon>
        <taxon>Paenibacillus</taxon>
    </lineage>
</organism>
<gene>
    <name evidence="3" type="ORF">SAMN06295960_1121</name>
</gene>
<keyword evidence="2" id="KW-1133">Transmembrane helix</keyword>
<keyword evidence="2" id="KW-0812">Transmembrane</keyword>
<evidence type="ECO:0000256" key="2">
    <source>
        <dbReference type="SAM" id="Phobius"/>
    </source>
</evidence>
<dbReference type="Gene3D" id="1.25.10.10">
    <property type="entry name" value="Leucine-rich Repeat Variant"/>
    <property type="match status" value="1"/>
</dbReference>
<keyword evidence="4" id="KW-1185">Reference proteome</keyword>
<evidence type="ECO:0000256" key="1">
    <source>
        <dbReference type="SAM" id="MobiDB-lite"/>
    </source>
</evidence>
<protein>
    <recommendedName>
        <fullName evidence="5">HEAT repeat-containing protein</fullName>
    </recommendedName>
</protein>
<reference evidence="3 4" key="1">
    <citation type="submission" date="2017-04" db="EMBL/GenBank/DDBJ databases">
        <authorList>
            <person name="Afonso C.L."/>
            <person name="Miller P.J."/>
            <person name="Scott M.A."/>
            <person name="Spackman E."/>
            <person name="Goraichik I."/>
            <person name="Dimitrov K.M."/>
            <person name="Suarez D.L."/>
            <person name="Swayne D.E."/>
        </authorList>
    </citation>
    <scope>NUCLEOTIDE SEQUENCE [LARGE SCALE GENOMIC DNA]</scope>
    <source>
        <strain evidence="3 4">11</strain>
    </source>
</reference>
<dbReference type="OrthoDB" id="2112914at2"/>
<keyword evidence="2" id="KW-0472">Membrane</keyword>
<dbReference type="AlphaFoldDB" id="A0A1X7J2N6"/>
<dbReference type="Proteomes" id="UP000193834">
    <property type="component" value="Unassembled WGS sequence"/>
</dbReference>
<feature type="transmembrane region" description="Helical" evidence="2">
    <location>
        <begin position="6"/>
        <end position="29"/>
    </location>
</feature>
<proteinExistence type="predicted"/>
<accession>A0A1X7J2N6</accession>
<dbReference type="RefSeq" id="WP_085493300.1">
    <property type="nucleotide sequence ID" value="NZ_FXAZ01000001.1"/>
</dbReference>
<dbReference type="SUPFAM" id="SSF48371">
    <property type="entry name" value="ARM repeat"/>
    <property type="match status" value="1"/>
</dbReference>
<dbReference type="InterPro" id="IPR011989">
    <property type="entry name" value="ARM-like"/>
</dbReference>
<name>A0A1X7J2N6_9BACL</name>
<dbReference type="STRING" id="1852522.SAMN06295960_1121"/>
<feature type="region of interest" description="Disordered" evidence="1">
    <location>
        <begin position="313"/>
        <end position="342"/>
    </location>
</feature>
<evidence type="ECO:0000313" key="4">
    <source>
        <dbReference type="Proteomes" id="UP000193834"/>
    </source>
</evidence>
<evidence type="ECO:0000313" key="3">
    <source>
        <dbReference type="EMBL" id="SMG21633.1"/>
    </source>
</evidence>
<sequence length="342" mass="40958">MISVRLDIILLLMLIVVLLLVSFSLYLFWERAKQLRHQERVQYYIEANKQQWFLMLHDIEPFSEQWIPCKQHEYDAIEEIFVSYIQTLSNPSICNKIYQFANDYLADYYRGRLTSRHWSVRMNSLYRVCDFQLQSLLEPCKQMRQRRITREEHYQLLKVILMFEEELFLEDMIRSPYEFAAYEYKQLMSLLSQDTLQEAMIRSDELLPECQYALVDVIGANREPTDYSYLKGLLQSEDQELRIRALKAIYQLGVAIAITPYQSFLSSEVWEERLMVAQLLQRLPYEQAAELYKKLAEDDSWHVREQAKRAIIEHENSIQDNQPKKGSNRHEHRNPSSYAVLR</sequence>
<evidence type="ECO:0008006" key="5">
    <source>
        <dbReference type="Google" id="ProtNLM"/>
    </source>
</evidence>
<dbReference type="InterPro" id="IPR016024">
    <property type="entry name" value="ARM-type_fold"/>
</dbReference>
<dbReference type="EMBL" id="FXAZ01000001">
    <property type="protein sequence ID" value="SMG21633.1"/>
    <property type="molecule type" value="Genomic_DNA"/>
</dbReference>